<dbReference type="Proteomes" id="UP000000530">
    <property type="component" value="Chromosome"/>
</dbReference>
<sequence length="46" mass="5327">MSKAYRLYNNIQDDTKQPMAHAVGCFFRCVCHGQHFDVGIPLQAWE</sequence>
<dbReference type="EMBL" id="CP000046">
    <property type="protein sequence ID" value="AAY21142.1"/>
    <property type="molecule type" value="Genomic_DNA"/>
</dbReference>
<dbReference type="KEGG" id="sac:SACOL2455"/>
<accession>A0A0H2X3J3</accession>
<name>A0A0H2X3J3_STAAC</name>
<protein>
    <submittedName>
        <fullName evidence="1">Uncharacterized protein</fullName>
    </submittedName>
</protein>
<organism evidence="1 2">
    <name type="scientific">Staphylococcus aureus (strain COL)</name>
    <dbReference type="NCBI Taxonomy" id="93062"/>
    <lineage>
        <taxon>Bacteria</taxon>
        <taxon>Bacillati</taxon>
        <taxon>Bacillota</taxon>
        <taxon>Bacilli</taxon>
        <taxon>Bacillales</taxon>
        <taxon>Staphylococcaceae</taxon>
        <taxon>Staphylococcus</taxon>
    </lineage>
</organism>
<proteinExistence type="predicted"/>
<evidence type="ECO:0000313" key="1">
    <source>
        <dbReference type="EMBL" id="AAY21142.1"/>
    </source>
</evidence>
<evidence type="ECO:0000313" key="2">
    <source>
        <dbReference type="Proteomes" id="UP000000530"/>
    </source>
</evidence>
<dbReference type="HOGENOM" id="CLU_3189206_0_0_9"/>
<reference evidence="1 2" key="1">
    <citation type="journal article" date="2005" name="J. Bacteriol.">
        <title>Insights on evolution of virulence and resistance from the complete genome analysis of an early methicillin-resistant Staphylococcus aureus strain and a biofilm-producing methicillin-resistant Staphylococcus epidermidis strain.</title>
        <authorList>
            <person name="Gill S.R."/>
            <person name="Fouts D.E."/>
            <person name="Archer G.L."/>
            <person name="Mongodin E.F."/>
            <person name="Deboy R.T."/>
            <person name="Ravel J."/>
            <person name="Paulsen I.T."/>
            <person name="Kolonay J.F."/>
            <person name="Brinkac L."/>
            <person name="Beanan M."/>
            <person name="Dodson R.J."/>
            <person name="Daugherty S.C."/>
            <person name="Madupu R."/>
            <person name="Angiuoli S.V."/>
            <person name="Durkin A.S."/>
            <person name="Haft D.H."/>
            <person name="Vamathevan J."/>
            <person name="Khouri H."/>
            <person name="Utterback T."/>
            <person name="Lee C."/>
            <person name="Dimitrov G."/>
            <person name="Jiang L."/>
            <person name="Qin H."/>
            <person name="Weidman J."/>
            <person name="Tran K."/>
            <person name="Kang K."/>
            <person name="Hance I.R."/>
            <person name="Nelson K.E."/>
            <person name="Fraser C.M."/>
        </authorList>
    </citation>
    <scope>NUCLEOTIDE SEQUENCE [LARGE SCALE GENOMIC DNA]</scope>
    <source>
        <strain evidence="1 2">COL</strain>
    </source>
</reference>
<dbReference type="RefSeq" id="WP_001791736.1">
    <property type="nucleotide sequence ID" value="NC_002951.2"/>
</dbReference>
<dbReference type="AlphaFoldDB" id="A0A0H2X3J3"/>
<gene>
    <name evidence="1" type="ordered locus">SACOL2455</name>
</gene>